<dbReference type="Gene3D" id="3.40.50.300">
    <property type="entry name" value="P-loop containing nucleotide triphosphate hydrolases"/>
    <property type="match status" value="1"/>
</dbReference>
<sequence length="167" mass="19239">MTIDSVERFQGSERRVIIVSTVRNNMLGFLNDDKRFNTTIMRAEELLIIVGNHYNMSSQSSWKSFIDFCFESKAVVNCEIDERKNNAAGAGDCAPETDIFAVTNVTTAIFERHRRMNEQKPESEHEETDAEKQTQRRINEIKPGSEDEETDAELEELKKELQAMNEE</sequence>
<dbReference type="InterPro" id="IPR027417">
    <property type="entry name" value="P-loop_NTPase"/>
</dbReference>
<feature type="region of interest" description="Disordered" evidence="1">
    <location>
        <begin position="114"/>
        <end position="153"/>
    </location>
</feature>
<evidence type="ECO:0000256" key="1">
    <source>
        <dbReference type="SAM" id="MobiDB-lite"/>
    </source>
</evidence>
<name>A0AAD4MHF9_9BILA</name>
<dbReference type="PANTHER" id="PTHR10887:SF322">
    <property type="entry name" value="HELICASE MOV-10"/>
    <property type="match status" value="1"/>
</dbReference>
<dbReference type="EMBL" id="JAKKPZ010000798">
    <property type="protein sequence ID" value="KAI1692240.1"/>
    <property type="molecule type" value="Genomic_DNA"/>
</dbReference>
<feature type="compositionally biased region" description="Basic and acidic residues" evidence="1">
    <location>
        <begin position="130"/>
        <end position="145"/>
    </location>
</feature>
<dbReference type="GO" id="GO:0043186">
    <property type="term" value="C:P granule"/>
    <property type="evidence" value="ECO:0007669"/>
    <property type="project" value="TreeGrafter"/>
</dbReference>
<organism evidence="3 4">
    <name type="scientific">Ditylenchus destructor</name>
    <dbReference type="NCBI Taxonomy" id="166010"/>
    <lineage>
        <taxon>Eukaryota</taxon>
        <taxon>Metazoa</taxon>
        <taxon>Ecdysozoa</taxon>
        <taxon>Nematoda</taxon>
        <taxon>Chromadorea</taxon>
        <taxon>Rhabditida</taxon>
        <taxon>Tylenchina</taxon>
        <taxon>Tylenchomorpha</taxon>
        <taxon>Sphaerularioidea</taxon>
        <taxon>Anguinidae</taxon>
        <taxon>Anguininae</taxon>
        <taxon>Ditylenchus</taxon>
    </lineage>
</organism>
<protein>
    <submittedName>
        <fullName evidence="3">AAA domain-containing protein</fullName>
    </submittedName>
</protein>
<dbReference type="Pfam" id="PF13087">
    <property type="entry name" value="AAA_12"/>
    <property type="match status" value="1"/>
</dbReference>
<feature type="domain" description="DNA2/NAM7 helicase-like C-terminal" evidence="2">
    <location>
        <begin position="2"/>
        <end position="53"/>
    </location>
</feature>
<dbReference type="CDD" id="cd18808">
    <property type="entry name" value="SF1_C_Upf1"/>
    <property type="match status" value="1"/>
</dbReference>
<keyword evidence="4" id="KW-1185">Reference proteome</keyword>
<comment type="caution">
    <text evidence="3">The sequence shown here is derived from an EMBL/GenBank/DDBJ whole genome shotgun (WGS) entry which is preliminary data.</text>
</comment>
<reference evidence="3" key="1">
    <citation type="submission" date="2022-01" db="EMBL/GenBank/DDBJ databases">
        <title>Genome Sequence Resource for Two Populations of Ditylenchus destructor, the Migratory Endoparasitic Phytonematode.</title>
        <authorList>
            <person name="Zhang H."/>
            <person name="Lin R."/>
            <person name="Xie B."/>
        </authorList>
    </citation>
    <scope>NUCLEOTIDE SEQUENCE</scope>
    <source>
        <strain evidence="3">BazhouSP</strain>
    </source>
</reference>
<evidence type="ECO:0000313" key="3">
    <source>
        <dbReference type="EMBL" id="KAI1692240.1"/>
    </source>
</evidence>
<dbReference type="Proteomes" id="UP001201812">
    <property type="component" value="Unassembled WGS sequence"/>
</dbReference>
<evidence type="ECO:0000259" key="2">
    <source>
        <dbReference type="Pfam" id="PF13087"/>
    </source>
</evidence>
<dbReference type="GO" id="GO:0005829">
    <property type="term" value="C:cytosol"/>
    <property type="evidence" value="ECO:0007669"/>
    <property type="project" value="TreeGrafter"/>
</dbReference>
<dbReference type="InterPro" id="IPR045055">
    <property type="entry name" value="DNA2/NAM7-like"/>
</dbReference>
<dbReference type="GO" id="GO:0035194">
    <property type="term" value="P:regulatory ncRNA-mediated post-transcriptional gene silencing"/>
    <property type="evidence" value="ECO:0007669"/>
    <property type="project" value="TreeGrafter"/>
</dbReference>
<proteinExistence type="predicted"/>
<dbReference type="AlphaFoldDB" id="A0AAD4MHF9"/>
<accession>A0AAD4MHF9</accession>
<gene>
    <name evidence="3" type="ORF">DdX_21362</name>
</gene>
<dbReference type="InterPro" id="IPR041679">
    <property type="entry name" value="DNA2/NAM7-like_C"/>
</dbReference>
<dbReference type="InterPro" id="IPR047187">
    <property type="entry name" value="SF1_C_Upf1"/>
</dbReference>
<dbReference type="PANTHER" id="PTHR10887">
    <property type="entry name" value="DNA2/NAM7 HELICASE FAMILY"/>
    <property type="match status" value="1"/>
</dbReference>
<evidence type="ECO:0000313" key="4">
    <source>
        <dbReference type="Proteomes" id="UP001201812"/>
    </source>
</evidence>